<evidence type="ECO:0000313" key="5">
    <source>
        <dbReference type="Proteomes" id="UP000663879"/>
    </source>
</evidence>
<protein>
    <recommendedName>
        <fullName evidence="3">LysM domain-containing protein</fullName>
    </recommendedName>
</protein>
<feature type="domain" description="LysM" evidence="3">
    <location>
        <begin position="149"/>
        <end position="192"/>
    </location>
</feature>
<dbReference type="EMBL" id="CAJNOC010003060">
    <property type="protein sequence ID" value="CAF0965843.1"/>
    <property type="molecule type" value="Genomic_DNA"/>
</dbReference>
<accession>A0A814EDB1</accession>
<reference evidence="4" key="1">
    <citation type="submission" date="2021-02" db="EMBL/GenBank/DDBJ databases">
        <authorList>
            <person name="Nowell W R."/>
        </authorList>
    </citation>
    <scope>NUCLEOTIDE SEQUENCE</scope>
    <source>
        <strain evidence="4">Ploen Becks lab</strain>
    </source>
</reference>
<keyword evidence="1" id="KW-0147">Chitin-binding</keyword>
<dbReference type="OrthoDB" id="613766at2759"/>
<name>A0A814EDB1_9BILA</name>
<keyword evidence="2" id="KW-0843">Virulence</keyword>
<evidence type="ECO:0000313" key="4">
    <source>
        <dbReference type="EMBL" id="CAF0965843.1"/>
    </source>
</evidence>
<evidence type="ECO:0000256" key="1">
    <source>
        <dbReference type="ARBA" id="ARBA00022669"/>
    </source>
</evidence>
<dbReference type="PROSITE" id="PS51782">
    <property type="entry name" value="LYSM"/>
    <property type="match status" value="1"/>
</dbReference>
<dbReference type="Pfam" id="PF01476">
    <property type="entry name" value="LysM"/>
    <property type="match status" value="3"/>
</dbReference>
<dbReference type="InterPro" id="IPR052210">
    <property type="entry name" value="LysM1-like"/>
</dbReference>
<dbReference type="SUPFAM" id="SSF54106">
    <property type="entry name" value="LysM domain"/>
    <property type="match status" value="2"/>
</dbReference>
<dbReference type="GO" id="GO:0008061">
    <property type="term" value="F:chitin binding"/>
    <property type="evidence" value="ECO:0007669"/>
    <property type="project" value="UniProtKB-KW"/>
</dbReference>
<dbReference type="SMART" id="SM00257">
    <property type="entry name" value="LysM"/>
    <property type="match status" value="3"/>
</dbReference>
<proteinExistence type="predicted"/>
<keyword evidence="5" id="KW-1185">Reference proteome</keyword>
<dbReference type="PANTHER" id="PTHR34997">
    <property type="entry name" value="AM15"/>
    <property type="match status" value="1"/>
</dbReference>
<sequence length="351" mass="39841">MFGTSFFIVYLHFGWTRWCKERQKWTVKEKRYGTSIAAIQQANPSLNAYSLQVGQQVCVPNGYSATNGYNSYNGAYPTYNSYNPSCNNYYIRAGDTCASLSQGSISTFYQVNPNINCNNLQVGQAVCVPWGTLSTSGTYYPAYGCNGSRTWTVQAGDTCWSIAQRFGTSVENVQSCIGVNCSNLQVGQISQALKEKGTNTGNYQVPKMETTHNHEISKKFYKIHHSNRKMTENVIALSKGLLEIGSKPSKVALHTRNYLQEAIGLQIHRDEGVNFFHYIQNRDENELYGVFYQNNRMRSLFKTFGTMLFFDGTYKINQNNYTCIVFIVTDHKRESRIVGFALFAYERICVM</sequence>
<dbReference type="PANTHER" id="PTHR34997:SF1">
    <property type="entry name" value="PEPTIDOGLYCAN-BINDING LYSIN DOMAIN"/>
    <property type="match status" value="1"/>
</dbReference>
<dbReference type="InterPro" id="IPR018392">
    <property type="entry name" value="LysM"/>
</dbReference>
<dbReference type="InterPro" id="IPR048324">
    <property type="entry name" value="ZSWIM1-3_RNaseH-like"/>
</dbReference>
<dbReference type="CDD" id="cd00118">
    <property type="entry name" value="LysM"/>
    <property type="match status" value="2"/>
</dbReference>
<dbReference type="InterPro" id="IPR036779">
    <property type="entry name" value="LysM_dom_sf"/>
</dbReference>
<comment type="caution">
    <text evidence="4">The sequence shown here is derived from an EMBL/GenBank/DDBJ whole genome shotgun (WGS) entry which is preliminary data.</text>
</comment>
<organism evidence="4 5">
    <name type="scientific">Brachionus calyciflorus</name>
    <dbReference type="NCBI Taxonomy" id="104777"/>
    <lineage>
        <taxon>Eukaryota</taxon>
        <taxon>Metazoa</taxon>
        <taxon>Spiralia</taxon>
        <taxon>Gnathifera</taxon>
        <taxon>Rotifera</taxon>
        <taxon>Eurotatoria</taxon>
        <taxon>Monogononta</taxon>
        <taxon>Pseudotrocha</taxon>
        <taxon>Ploima</taxon>
        <taxon>Brachionidae</taxon>
        <taxon>Brachionus</taxon>
    </lineage>
</organism>
<gene>
    <name evidence="4" type="ORF">OXX778_LOCUS14660</name>
</gene>
<dbReference type="Gene3D" id="3.10.350.10">
    <property type="entry name" value="LysM domain"/>
    <property type="match status" value="3"/>
</dbReference>
<dbReference type="Proteomes" id="UP000663879">
    <property type="component" value="Unassembled WGS sequence"/>
</dbReference>
<evidence type="ECO:0000259" key="3">
    <source>
        <dbReference type="PROSITE" id="PS51782"/>
    </source>
</evidence>
<dbReference type="Pfam" id="PF21056">
    <property type="entry name" value="ZSWIM1-3_RNaseH-like"/>
    <property type="match status" value="1"/>
</dbReference>
<dbReference type="AlphaFoldDB" id="A0A814EDB1"/>
<evidence type="ECO:0000256" key="2">
    <source>
        <dbReference type="ARBA" id="ARBA00023026"/>
    </source>
</evidence>